<sequence length="50" mass="5520">MANGVSKEMPSLNVKKCKLIYQVIAFGDSANDISMLKGCWTCCSNLLMMM</sequence>
<dbReference type="GO" id="GO:0016787">
    <property type="term" value="F:hydrolase activity"/>
    <property type="evidence" value="ECO:0007669"/>
    <property type="project" value="UniProtKB-KW"/>
</dbReference>
<evidence type="ECO:0000313" key="1">
    <source>
        <dbReference type="EMBL" id="MBO1919985.1"/>
    </source>
</evidence>
<dbReference type="SUPFAM" id="SSF56784">
    <property type="entry name" value="HAD-like"/>
    <property type="match status" value="1"/>
</dbReference>
<organism evidence="1">
    <name type="scientific">Staphylococcus xylosus</name>
    <dbReference type="NCBI Taxonomy" id="1288"/>
    <lineage>
        <taxon>Bacteria</taxon>
        <taxon>Bacillati</taxon>
        <taxon>Bacillota</taxon>
        <taxon>Bacilli</taxon>
        <taxon>Bacillales</taxon>
        <taxon>Staphylococcaceae</taxon>
        <taxon>Staphylococcus</taxon>
    </lineage>
</organism>
<dbReference type="Gene3D" id="3.40.50.1000">
    <property type="entry name" value="HAD superfamily/HAD-like"/>
    <property type="match status" value="1"/>
</dbReference>
<keyword evidence="1" id="KW-0378">Hydrolase</keyword>
<dbReference type="InterPro" id="IPR023214">
    <property type="entry name" value="HAD_sf"/>
</dbReference>
<gene>
    <name evidence="1" type="ORF">J4710_08285</name>
</gene>
<proteinExistence type="predicted"/>
<comment type="caution">
    <text evidence="1">The sequence shown here is derived from an EMBL/GenBank/DDBJ whole genome shotgun (WGS) entry which is preliminary data.</text>
</comment>
<dbReference type="AlphaFoldDB" id="A0A939SK17"/>
<dbReference type="InterPro" id="IPR036412">
    <property type="entry name" value="HAD-like_sf"/>
</dbReference>
<accession>A0A939SK17</accession>
<reference evidence="1" key="1">
    <citation type="submission" date="2021-03" db="EMBL/GenBank/DDBJ databases">
        <title>Molecular epidemiology and mechanisms of colistin and carbapenem resistance in Enterobacteriaceae from clinical isolates, the environment and porcine samples in Pretoria, South Africa.</title>
        <authorList>
            <person name="Bogoshi D."/>
            <person name="Mbelle N.M."/>
            <person name="Naidoo V."/>
            <person name="Osei Sekyere J."/>
        </authorList>
    </citation>
    <scope>NUCLEOTIDE SEQUENCE</scope>
    <source>
        <strain evidence="1">ESB009</strain>
    </source>
</reference>
<name>A0A939SK17_STAXY</name>
<dbReference type="Pfam" id="PF08282">
    <property type="entry name" value="Hydrolase_3"/>
    <property type="match status" value="1"/>
</dbReference>
<dbReference type="EMBL" id="JAGETT010000052">
    <property type="protein sequence ID" value="MBO1919985.1"/>
    <property type="molecule type" value="Genomic_DNA"/>
</dbReference>
<protein>
    <submittedName>
        <fullName evidence="1">HAD hydrolase family protein</fullName>
    </submittedName>
</protein>